<dbReference type="STRING" id="44941.A0A397VV91"/>
<evidence type="ECO:0000256" key="1">
    <source>
        <dbReference type="ARBA" id="ARBA00022603"/>
    </source>
</evidence>
<dbReference type="GO" id="GO:0005634">
    <property type="term" value="C:nucleus"/>
    <property type="evidence" value="ECO:0007669"/>
    <property type="project" value="TreeGrafter"/>
</dbReference>
<dbReference type="InterPro" id="IPR029063">
    <property type="entry name" value="SAM-dependent_MTases_sf"/>
</dbReference>
<gene>
    <name evidence="5" type="ORF">C2G38_1956104</name>
</gene>
<dbReference type="AlphaFoldDB" id="A0A397VV91"/>
<protein>
    <submittedName>
        <fullName evidence="5">C-5 cytosine methyltransferase</fullName>
    </submittedName>
</protein>
<dbReference type="PANTHER" id="PTHR46098">
    <property type="entry name" value="TRNA (CYTOSINE(38)-C(5))-METHYLTRANSFERASE"/>
    <property type="match status" value="1"/>
</dbReference>
<evidence type="ECO:0000256" key="4">
    <source>
        <dbReference type="PROSITE-ProRule" id="PRU01016"/>
    </source>
</evidence>
<dbReference type="Gene3D" id="3.40.50.150">
    <property type="entry name" value="Vaccinia Virus protein VP39"/>
    <property type="match status" value="1"/>
</dbReference>
<dbReference type="Pfam" id="PF00145">
    <property type="entry name" value="DNA_methylase"/>
    <property type="match status" value="1"/>
</dbReference>
<evidence type="ECO:0000256" key="2">
    <source>
        <dbReference type="ARBA" id="ARBA00022679"/>
    </source>
</evidence>
<sequence length="167" mass="19485">MHQILEFYSGIGGMHYAFKASSSIGKVVGAFDINTTANTIYKYNFETMVHPRFFIRIITIGILRFFKADIWLMAPPCQPYTRTGLHRGLEDIRSKSFIYLVDLLAKMNNPPTYILIENVKGFKVRIRDSSYLIKQLINCNYNYQEFFITPLQLGIPNSRLRYYMLVC</sequence>
<evidence type="ECO:0000313" key="5">
    <source>
        <dbReference type="EMBL" id="RIB25652.1"/>
    </source>
</evidence>
<dbReference type="PRINTS" id="PR00105">
    <property type="entry name" value="C5METTRFRASE"/>
</dbReference>
<dbReference type="EMBL" id="QKWP01000166">
    <property type="protein sequence ID" value="RIB25652.1"/>
    <property type="molecule type" value="Genomic_DNA"/>
</dbReference>
<keyword evidence="1 4" id="KW-0489">Methyltransferase</keyword>
<dbReference type="SUPFAM" id="SSF53335">
    <property type="entry name" value="S-adenosyl-L-methionine-dependent methyltransferases"/>
    <property type="match status" value="1"/>
</dbReference>
<comment type="caution">
    <text evidence="5">The sequence shown here is derived from an EMBL/GenBank/DDBJ whole genome shotgun (WGS) entry which is preliminary data.</text>
</comment>
<keyword evidence="3 4" id="KW-0949">S-adenosyl-L-methionine</keyword>
<dbReference type="PANTHER" id="PTHR46098:SF1">
    <property type="entry name" value="TRNA (CYTOSINE(38)-C(5))-METHYLTRANSFERASE"/>
    <property type="match status" value="1"/>
</dbReference>
<accession>A0A397VV91</accession>
<dbReference type="PROSITE" id="PS51679">
    <property type="entry name" value="SAM_MT_C5"/>
    <property type="match status" value="1"/>
</dbReference>
<organism evidence="5 6">
    <name type="scientific">Gigaspora rosea</name>
    <dbReference type="NCBI Taxonomy" id="44941"/>
    <lineage>
        <taxon>Eukaryota</taxon>
        <taxon>Fungi</taxon>
        <taxon>Fungi incertae sedis</taxon>
        <taxon>Mucoromycota</taxon>
        <taxon>Glomeromycotina</taxon>
        <taxon>Glomeromycetes</taxon>
        <taxon>Diversisporales</taxon>
        <taxon>Gigasporaceae</taxon>
        <taxon>Gigaspora</taxon>
    </lineage>
</organism>
<reference evidence="5 6" key="1">
    <citation type="submission" date="2018-06" db="EMBL/GenBank/DDBJ databases">
        <title>Comparative genomics reveals the genomic features of Rhizophagus irregularis, R. cerebriforme, R. diaphanum and Gigaspora rosea, and their symbiotic lifestyle signature.</title>
        <authorList>
            <person name="Morin E."/>
            <person name="San Clemente H."/>
            <person name="Chen E.C.H."/>
            <person name="De La Providencia I."/>
            <person name="Hainaut M."/>
            <person name="Kuo A."/>
            <person name="Kohler A."/>
            <person name="Murat C."/>
            <person name="Tang N."/>
            <person name="Roy S."/>
            <person name="Loubradou J."/>
            <person name="Henrissat B."/>
            <person name="Grigoriev I.V."/>
            <person name="Corradi N."/>
            <person name="Roux C."/>
            <person name="Martin F.M."/>
        </authorList>
    </citation>
    <scope>NUCLEOTIDE SEQUENCE [LARGE SCALE GENOMIC DNA]</scope>
    <source>
        <strain evidence="5 6">DAOM 194757</strain>
    </source>
</reference>
<proteinExistence type="inferred from homology"/>
<comment type="similarity">
    <text evidence="4">Belongs to the class I-like SAM-binding methyltransferase superfamily. C5-methyltransferase family.</text>
</comment>
<keyword evidence="2 4" id="KW-0808">Transferase</keyword>
<dbReference type="Proteomes" id="UP000266673">
    <property type="component" value="Unassembled WGS sequence"/>
</dbReference>
<evidence type="ECO:0000256" key="3">
    <source>
        <dbReference type="ARBA" id="ARBA00022691"/>
    </source>
</evidence>
<keyword evidence="6" id="KW-1185">Reference proteome</keyword>
<evidence type="ECO:0000313" key="6">
    <source>
        <dbReference type="Proteomes" id="UP000266673"/>
    </source>
</evidence>
<dbReference type="InterPro" id="IPR001525">
    <property type="entry name" value="C5_MeTfrase"/>
</dbReference>
<dbReference type="GO" id="GO:0032259">
    <property type="term" value="P:methylation"/>
    <property type="evidence" value="ECO:0007669"/>
    <property type="project" value="UniProtKB-KW"/>
</dbReference>
<dbReference type="InterPro" id="IPR050750">
    <property type="entry name" value="C5-MTase"/>
</dbReference>
<dbReference type="GO" id="GO:0008168">
    <property type="term" value="F:methyltransferase activity"/>
    <property type="evidence" value="ECO:0007669"/>
    <property type="project" value="UniProtKB-KW"/>
</dbReference>
<feature type="active site" evidence="4">
    <location>
        <position position="77"/>
    </location>
</feature>
<name>A0A397VV91_9GLOM</name>
<dbReference type="OrthoDB" id="414133at2759"/>